<evidence type="ECO:0000313" key="3">
    <source>
        <dbReference type="Proteomes" id="UP000022910"/>
    </source>
</evidence>
<comment type="caution">
    <text evidence="2">The sequence shown here is derived from an EMBL/GenBank/DDBJ whole genome shotgun (WGS) entry which is preliminary data.</text>
</comment>
<dbReference type="InterPro" id="IPR006571">
    <property type="entry name" value="TLDc_dom"/>
</dbReference>
<dbReference type="AlphaFoldDB" id="A0A015KTJ0"/>
<protein>
    <recommendedName>
        <fullName evidence="1">TLDc domain-containing protein</fullName>
    </recommendedName>
</protein>
<dbReference type="InterPro" id="IPR011705">
    <property type="entry name" value="BACK"/>
</dbReference>
<dbReference type="Gene3D" id="1.25.40.420">
    <property type="match status" value="1"/>
</dbReference>
<keyword evidence="3" id="KW-1185">Reference proteome</keyword>
<evidence type="ECO:0000313" key="2">
    <source>
        <dbReference type="EMBL" id="EXX63171.1"/>
    </source>
</evidence>
<dbReference type="Pfam" id="PF07707">
    <property type="entry name" value="BACK"/>
    <property type="match status" value="1"/>
</dbReference>
<reference evidence="2 3" key="1">
    <citation type="submission" date="2014-02" db="EMBL/GenBank/DDBJ databases">
        <title>Single nucleus genome sequencing reveals high similarity among nuclei of an endomycorrhizal fungus.</title>
        <authorList>
            <person name="Lin K."/>
            <person name="Geurts R."/>
            <person name="Zhang Z."/>
            <person name="Limpens E."/>
            <person name="Saunders D.G."/>
            <person name="Mu D."/>
            <person name="Pang E."/>
            <person name="Cao H."/>
            <person name="Cha H."/>
            <person name="Lin T."/>
            <person name="Zhou Q."/>
            <person name="Shang Y."/>
            <person name="Li Y."/>
            <person name="Ivanov S."/>
            <person name="Sharma T."/>
            <person name="Velzen R.V."/>
            <person name="Ruijter N.D."/>
            <person name="Aanen D.K."/>
            <person name="Win J."/>
            <person name="Kamoun S."/>
            <person name="Bisseling T."/>
            <person name="Huang S."/>
        </authorList>
    </citation>
    <scope>NUCLEOTIDE SEQUENCE [LARGE SCALE GENOMIC DNA]</scope>
    <source>
        <strain evidence="3">DAOM197198w</strain>
    </source>
</reference>
<name>A0A015KTJ0_RHIIW</name>
<dbReference type="HOGENOM" id="CLU_021542_1_0_1"/>
<organism evidence="2 3">
    <name type="scientific">Rhizophagus irregularis (strain DAOM 197198w)</name>
    <name type="common">Glomus intraradices</name>
    <dbReference type="NCBI Taxonomy" id="1432141"/>
    <lineage>
        <taxon>Eukaryota</taxon>
        <taxon>Fungi</taxon>
        <taxon>Fungi incertae sedis</taxon>
        <taxon>Mucoromycota</taxon>
        <taxon>Glomeromycotina</taxon>
        <taxon>Glomeromycetes</taxon>
        <taxon>Glomerales</taxon>
        <taxon>Glomeraceae</taxon>
        <taxon>Rhizophagus</taxon>
    </lineage>
</organism>
<dbReference type="EMBL" id="JEMT01024065">
    <property type="protein sequence ID" value="EXX63171.1"/>
    <property type="molecule type" value="Genomic_DNA"/>
</dbReference>
<dbReference type="Proteomes" id="UP000022910">
    <property type="component" value="Unassembled WGS sequence"/>
</dbReference>
<gene>
    <name evidence="2" type="ORF">RirG_154760</name>
</gene>
<dbReference type="Pfam" id="PF07534">
    <property type="entry name" value="TLD"/>
    <property type="match status" value="1"/>
</dbReference>
<evidence type="ECO:0000259" key="1">
    <source>
        <dbReference type="PROSITE" id="PS51886"/>
    </source>
</evidence>
<dbReference type="PROSITE" id="PS51886">
    <property type="entry name" value="TLDC"/>
    <property type="match status" value="1"/>
</dbReference>
<accession>A0A015KTJ0</accession>
<sequence>MAKSPDKIFESLDFTSLPEKSLVSLLKRDDLRMKEIEVWEHVLKWGLAQNSTLTSDPVTWTDDDFKIMENSLQYYFESEPINNFLSPRNWVDKVEVKSGFACRNCRKEYEFKLLLRGRRDGFTPDKFHSLCDNKPKTVTFIKVKGTNEILGGYNPLIWETSKSYGETKDSFIFSFKYKNGLFKDGILSNVKGINCALCDGQSYGPSFGNGDLILYGVNQTSDYNRIYCKQISYEKKIRDAEDKFLIDDYEVFQIIKL</sequence>
<feature type="domain" description="TLDc" evidence="1">
    <location>
        <begin position="93"/>
        <end position="255"/>
    </location>
</feature>
<proteinExistence type="predicted"/>